<accession>A0A219AQC8</accession>
<dbReference type="AlphaFoldDB" id="A0A219AQC8"/>
<reference evidence="1 2" key="1">
    <citation type="journal article" date="2016" name="PLoS Pathog.">
        <title>Biosynthesis of antibiotic leucinostatins in bio-control fungus Purpureocillium lilacinum and their inhibition on phytophthora revealed by genome mining.</title>
        <authorList>
            <person name="Wang G."/>
            <person name="Liu Z."/>
            <person name="Lin R."/>
            <person name="Li E."/>
            <person name="Mao Z."/>
            <person name="Ling J."/>
            <person name="Yang Y."/>
            <person name="Yin W.B."/>
            <person name="Xie B."/>
        </authorList>
    </citation>
    <scope>NUCLEOTIDE SEQUENCE [LARGE SCALE GENOMIC DNA]</scope>
    <source>
        <strain evidence="1">170</strain>
    </source>
</reference>
<dbReference type="GeneID" id="33937273"/>
<dbReference type="RefSeq" id="XP_022284879.1">
    <property type="nucleotide sequence ID" value="XM_022430128.1"/>
</dbReference>
<dbReference type="Proteomes" id="UP000078397">
    <property type="component" value="Unassembled WGS sequence"/>
</dbReference>
<comment type="caution">
    <text evidence="1">The sequence shown here is derived from an EMBL/GenBank/DDBJ whole genome shotgun (WGS) entry which is preliminary data.</text>
</comment>
<dbReference type="KEGG" id="pchm:VFPPC_18534"/>
<proteinExistence type="predicted"/>
<evidence type="ECO:0000313" key="1">
    <source>
        <dbReference type="EMBL" id="OWT42345.1"/>
    </source>
</evidence>
<sequence>MDNTLQQPDFSVAAGGLRLAADNLELCQNIPGVDDGRRQLQATERLMVRLDEIQQEQRHAFARFQSALEALTRENTARYRDMNRYIALENSVIVEGTGQLEPLYSLSTGRVITAFPSRVADVNRLYPT</sequence>
<dbReference type="OrthoDB" id="4961484at2759"/>
<evidence type="ECO:0000313" key="2">
    <source>
        <dbReference type="Proteomes" id="UP000078397"/>
    </source>
</evidence>
<dbReference type="STRING" id="1380566.A0A219AQC8"/>
<name>A0A219AQC8_METCM</name>
<dbReference type="EMBL" id="LSBJ02000021">
    <property type="protein sequence ID" value="OWT42345.1"/>
    <property type="molecule type" value="Genomic_DNA"/>
</dbReference>
<organism evidence="1 2">
    <name type="scientific">Pochonia chlamydosporia 170</name>
    <dbReference type="NCBI Taxonomy" id="1380566"/>
    <lineage>
        <taxon>Eukaryota</taxon>
        <taxon>Fungi</taxon>
        <taxon>Dikarya</taxon>
        <taxon>Ascomycota</taxon>
        <taxon>Pezizomycotina</taxon>
        <taxon>Sordariomycetes</taxon>
        <taxon>Hypocreomycetidae</taxon>
        <taxon>Hypocreales</taxon>
        <taxon>Clavicipitaceae</taxon>
        <taxon>Pochonia</taxon>
    </lineage>
</organism>
<protein>
    <submittedName>
        <fullName evidence="1">Uncharacterized protein</fullName>
    </submittedName>
</protein>
<keyword evidence="2" id="KW-1185">Reference proteome</keyword>
<gene>
    <name evidence="1" type="ORF">VFPPC_18534</name>
</gene>